<dbReference type="OMA" id="NIMEYEH"/>
<sequence length="163" mass="18320">METQLKPTTEFQCVFTIKYTDTVESPLKINDMALLKKFPLLMEAVDAENPNWRTTPDAKIVVSKPIPFPFDQASLAFILCNIMEYEHPNSLEGGGDAAEHYPEAVQHTADQLKQICEAAHYLKCETFMHCIAFVIGSTKLSNVAPEKIADFLELKKEGQKAEQ</sequence>
<reference evidence="2" key="1">
    <citation type="submission" date="2011-07" db="EMBL/GenBank/DDBJ databases">
        <authorList>
            <consortium name="Caenorhabditis brenneri Sequencing and Analysis Consortium"/>
            <person name="Wilson R.K."/>
        </authorList>
    </citation>
    <scope>NUCLEOTIDE SEQUENCE [LARGE SCALE GENOMIC DNA]</scope>
    <source>
        <strain evidence="2">PB2801</strain>
    </source>
</reference>
<proteinExistence type="predicted"/>
<dbReference type="EMBL" id="GL379789">
    <property type="protein sequence ID" value="EGT45736.1"/>
    <property type="molecule type" value="Genomic_DNA"/>
</dbReference>
<dbReference type="InParanoid" id="G0MC00"/>
<gene>
    <name evidence="1" type="ORF">CAEBREN_15048</name>
</gene>
<dbReference type="AlphaFoldDB" id="G0MC00"/>
<dbReference type="PANTHER" id="PTHR37964:SF1">
    <property type="entry name" value="SUPPRESSOR-RELATED"/>
    <property type="match status" value="1"/>
</dbReference>
<evidence type="ECO:0000313" key="2">
    <source>
        <dbReference type="Proteomes" id="UP000008068"/>
    </source>
</evidence>
<dbReference type="HOGENOM" id="CLU_129471_0_0_1"/>
<organism evidence="2">
    <name type="scientific">Caenorhabditis brenneri</name>
    <name type="common">Nematode worm</name>
    <dbReference type="NCBI Taxonomy" id="135651"/>
    <lineage>
        <taxon>Eukaryota</taxon>
        <taxon>Metazoa</taxon>
        <taxon>Ecdysozoa</taxon>
        <taxon>Nematoda</taxon>
        <taxon>Chromadorea</taxon>
        <taxon>Rhabditida</taxon>
        <taxon>Rhabditina</taxon>
        <taxon>Rhabditomorpha</taxon>
        <taxon>Rhabditoidea</taxon>
        <taxon>Rhabditidae</taxon>
        <taxon>Peloderinae</taxon>
        <taxon>Caenorhabditis</taxon>
    </lineage>
</organism>
<keyword evidence="2" id="KW-1185">Reference proteome</keyword>
<name>G0MC00_CAEBE</name>
<accession>G0MC00</accession>
<evidence type="ECO:0000313" key="1">
    <source>
        <dbReference type="EMBL" id="EGT45736.1"/>
    </source>
</evidence>
<protein>
    <submittedName>
        <fullName evidence="1">Uncharacterized protein</fullName>
    </submittedName>
</protein>
<dbReference type="PANTHER" id="PTHR37964">
    <property type="entry name" value="SUPPRESSOR"/>
    <property type="match status" value="1"/>
</dbReference>
<dbReference type="Proteomes" id="UP000008068">
    <property type="component" value="Unassembled WGS sequence"/>
</dbReference>